<dbReference type="InterPro" id="IPR008220">
    <property type="entry name" value="HAT_MetX-like"/>
</dbReference>
<feature type="domain" description="AB hydrolase-1" evidence="1">
    <location>
        <begin position="65"/>
        <end position="161"/>
    </location>
</feature>
<dbReference type="RefSeq" id="WP_380788042.1">
    <property type="nucleotide sequence ID" value="NZ_JBHTKR010000001.1"/>
</dbReference>
<evidence type="ECO:0000259" key="1">
    <source>
        <dbReference type="Pfam" id="PF00561"/>
    </source>
</evidence>
<name>A0ABW3T842_9RHOB</name>
<proteinExistence type="predicted"/>
<evidence type="ECO:0000313" key="3">
    <source>
        <dbReference type="Proteomes" id="UP001597151"/>
    </source>
</evidence>
<sequence>MTADYQIFEIENVGLQRGVTLPRARLAYKTYGKLAQDRSNVILYPTSYGAQHPDTEWLIGPGRVLDPREWFIIIPNMFGNGLSTSPSNIDAPFGPDRFPQITHWDNIHAQRRLLAEVFGVEHLAMIYGWSMGAQQALHWGAIFPDQVARICALCGSARTSIHNKVFLEGVRATLTGDPHWTGDHFTAHPRRGLRAMGRVYAGWAMSQAFYREKLYEKVGYSSLEDFLVRSWEANFLRRDAHDLLASLETWMQSDISDNPIHGGDLQKALGAITARSIIMPSRTDLYFTPEDSAIETAMMPNAEFRPIESIWGHRAGNPAMNPEDEAVLRQAVSDLLGS</sequence>
<protein>
    <submittedName>
        <fullName evidence="2">Alpha/beta fold hydrolase</fullName>
    </submittedName>
</protein>
<dbReference type="InterPro" id="IPR029058">
    <property type="entry name" value="AB_hydrolase_fold"/>
</dbReference>
<dbReference type="Proteomes" id="UP001597151">
    <property type="component" value="Unassembled WGS sequence"/>
</dbReference>
<dbReference type="EMBL" id="JBHTKR010000001">
    <property type="protein sequence ID" value="MFD1193102.1"/>
    <property type="molecule type" value="Genomic_DNA"/>
</dbReference>
<dbReference type="Gene3D" id="3.40.50.1820">
    <property type="entry name" value="alpha/beta hydrolase"/>
    <property type="match status" value="1"/>
</dbReference>
<reference evidence="3" key="1">
    <citation type="journal article" date="2019" name="Int. J. Syst. Evol. Microbiol.">
        <title>The Global Catalogue of Microorganisms (GCM) 10K type strain sequencing project: providing services to taxonomists for standard genome sequencing and annotation.</title>
        <authorList>
            <consortium name="The Broad Institute Genomics Platform"/>
            <consortium name="The Broad Institute Genome Sequencing Center for Infectious Disease"/>
            <person name="Wu L."/>
            <person name="Ma J."/>
        </authorList>
    </citation>
    <scope>NUCLEOTIDE SEQUENCE [LARGE SCALE GENOMIC DNA]</scope>
    <source>
        <strain evidence="3">CCUG 55328</strain>
    </source>
</reference>
<keyword evidence="2" id="KW-0378">Hydrolase</keyword>
<organism evidence="2 3">
    <name type="scientific">Seohaeicola saemankumensis</name>
    <dbReference type="NCBI Taxonomy" id="481181"/>
    <lineage>
        <taxon>Bacteria</taxon>
        <taxon>Pseudomonadati</taxon>
        <taxon>Pseudomonadota</taxon>
        <taxon>Alphaproteobacteria</taxon>
        <taxon>Rhodobacterales</taxon>
        <taxon>Roseobacteraceae</taxon>
        <taxon>Seohaeicola</taxon>
    </lineage>
</organism>
<dbReference type="GO" id="GO:0016787">
    <property type="term" value="F:hydrolase activity"/>
    <property type="evidence" value="ECO:0007669"/>
    <property type="project" value="UniProtKB-KW"/>
</dbReference>
<dbReference type="PANTHER" id="PTHR32268">
    <property type="entry name" value="HOMOSERINE O-ACETYLTRANSFERASE"/>
    <property type="match status" value="1"/>
</dbReference>
<keyword evidence="3" id="KW-1185">Reference proteome</keyword>
<dbReference type="SUPFAM" id="SSF53474">
    <property type="entry name" value="alpha/beta-Hydrolases"/>
    <property type="match status" value="1"/>
</dbReference>
<dbReference type="NCBIfam" id="NF005757">
    <property type="entry name" value="PRK07581.1"/>
    <property type="match status" value="1"/>
</dbReference>
<gene>
    <name evidence="2" type="ORF">ACFQ3C_00275</name>
</gene>
<comment type="caution">
    <text evidence="2">The sequence shown here is derived from an EMBL/GenBank/DDBJ whole genome shotgun (WGS) entry which is preliminary data.</text>
</comment>
<dbReference type="PANTHER" id="PTHR32268:SF15">
    <property type="entry name" value="HOMOSERINE ACETYLTRANSFERASE FAMILY PROTEIN (AFU_ORTHOLOGUE AFUA_1G15350)"/>
    <property type="match status" value="1"/>
</dbReference>
<dbReference type="PIRSF" id="PIRSF000443">
    <property type="entry name" value="Homoser_Ac_trans"/>
    <property type="match status" value="1"/>
</dbReference>
<evidence type="ECO:0000313" key="2">
    <source>
        <dbReference type="EMBL" id="MFD1193102.1"/>
    </source>
</evidence>
<accession>A0ABW3T842</accession>
<dbReference type="InterPro" id="IPR000073">
    <property type="entry name" value="AB_hydrolase_1"/>
</dbReference>
<dbReference type="Pfam" id="PF00561">
    <property type="entry name" value="Abhydrolase_1"/>
    <property type="match status" value="1"/>
</dbReference>